<evidence type="ECO:0000256" key="3">
    <source>
        <dbReference type="ARBA" id="ARBA00023082"/>
    </source>
</evidence>
<evidence type="ECO:0000256" key="4">
    <source>
        <dbReference type="ARBA" id="ARBA00023125"/>
    </source>
</evidence>
<dbReference type="PANTHER" id="PTHR43133:SF8">
    <property type="entry name" value="RNA POLYMERASE SIGMA FACTOR HI_1459-RELATED"/>
    <property type="match status" value="1"/>
</dbReference>
<accession>A0A1I0ZKW2</accession>
<dbReference type="RefSeq" id="WP_092873445.1">
    <property type="nucleotide sequence ID" value="NZ_FOJY01000016.1"/>
</dbReference>
<keyword evidence="6" id="KW-1133">Transmembrane helix</keyword>
<sequence length="335" mass="38614">MEYNKEIVADALKYAKSGREEAFSYLYESYAKTVYMDIALIVYDETKRKDLVEETFQKAFGDIKKGKDIKDFGEYLNTIVSDCLLDYIKENNKKSTESIISKAADYDLSYGNDYIKYVGNPFYNQPDFYVEESEIQGLLEEVIADLSTREKECISLYYLKEMSLEELAKLYALSESDIKSILYLGRRKIEKNVCEAEKKNNIRKHSYGLLVFFYLLKTGLNLQAENFKELFNDDILISRVLLGEASNKDFNRSNVIINTDNNISFGERIAMVFSGKSVISFIMGILIILGIIFTIMIWNNKNPLKSLGYVEKDYSLTLQKDDTLQITTLDIKANL</sequence>
<comment type="similarity">
    <text evidence="1">Belongs to the sigma-70 factor family. ECF subfamily.</text>
</comment>
<evidence type="ECO:0000313" key="9">
    <source>
        <dbReference type="Proteomes" id="UP000198838"/>
    </source>
</evidence>
<keyword evidence="5" id="KW-0804">Transcription</keyword>
<dbReference type="SUPFAM" id="SSF88946">
    <property type="entry name" value="Sigma2 domain of RNA polymerase sigma factors"/>
    <property type="match status" value="1"/>
</dbReference>
<gene>
    <name evidence="8" type="ORF">SAMN05216249_11617</name>
</gene>
<dbReference type="CDD" id="cd06171">
    <property type="entry name" value="Sigma70_r4"/>
    <property type="match status" value="1"/>
</dbReference>
<keyword evidence="2" id="KW-0805">Transcription regulation</keyword>
<evidence type="ECO:0000256" key="6">
    <source>
        <dbReference type="SAM" id="Phobius"/>
    </source>
</evidence>
<dbReference type="InterPro" id="IPR036388">
    <property type="entry name" value="WH-like_DNA-bd_sf"/>
</dbReference>
<evidence type="ECO:0000256" key="2">
    <source>
        <dbReference type="ARBA" id="ARBA00023015"/>
    </source>
</evidence>
<keyword evidence="6" id="KW-0472">Membrane</keyword>
<dbReference type="PANTHER" id="PTHR43133">
    <property type="entry name" value="RNA POLYMERASE ECF-TYPE SIGMA FACTO"/>
    <property type="match status" value="1"/>
</dbReference>
<dbReference type="Gene3D" id="1.10.10.10">
    <property type="entry name" value="Winged helix-like DNA-binding domain superfamily/Winged helix DNA-binding domain"/>
    <property type="match status" value="1"/>
</dbReference>
<dbReference type="Pfam" id="PF04545">
    <property type="entry name" value="Sigma70_r4"/>
    <property type="match status" value="1"/>
</dbReference>
<dbReference type="Proteomes" id="UP000198838">
    <property type="component" value="Unassembled WGS sequence"/>
</dbReference>
<evidence type="ECO:0000259" key="7">
    <source>
        <dbReference type="Pfam" id="PF04545"/>
    </source>
</evidence>
<dbReference type="GO" id="GO:0003677">
    <property type="term" value="F:DNA binding"/>
    <property type="evidence" value="ECO:0007669"/>
    <property type="project" value="UniProtKB-KW"/>
</dbReference>
<dbReference type="AlphaFoldDB" id="A0A1I0ZKW2"/>
<protein>
    <submittedName>
        <fullName evidence="8">RNA polymerase sigma factor, sigma-70 family</fullName>
    </submittedName>
</protein>
<keyword evidence="6" id="KW-0812">Transmembrane</keyword>
<dbReference type="InterPro" id="IPR013324">
    <property type="entry name" value="RNA_pol_sigma_r3/r4-like"/>
</dbReference>
<evidence type="ECO:0000256" key="1">
    <source>
        <dbReference type="ARBA" id="ARBA00010641"/>
    </source>
</evidence>
<dbReference type="EMBL" id="FOJY01000016">
    <property type="protein sequence ID" value="SFB26419.1"/>
    <property type="molecule type" value="Genomic_DNA"/>
</dbReference>
<feature type="domain" description="RNA polymerase sigma-70 region 4" evidence="7">
    <location>
        <begin position="143"/>
        <end position="189"/>
    </location>
</feature>
<dbReference type="InterPro" id="IPR013325">
    <property type="entry name" value="RNA_pol_sigma_r2"/>
</dbReference>
<organism evidence="8 9">
    <name type="scientific">Acetitomaculum ruminis DSM 5522</name>
    <dbReference type="NCBI Taxonomy" id="1120918"/>
    <lineage>
        <taxon>Bacteria</taxon>
        <taxon>Bacillati</taxon>
        <taxon>Bacillota</taxon>
        <taxon>Clostridia</taxon>
        <taxon>Lachnospirales</taxon>
        <taxon>Lachnospiraceae</taxon>
        <taxon>Acetitomaculum</taxon>
    </lineage>
</organism>
<dbReference type="GO" id="GO:0006352">
    <property type="term" value="P:DNA-templated transcription initiation"/>
    <property type="evidence" value="ECO:0007669"/>
    <property type="project" value="InterPro"/>
</dbReference>
<dbReference type="GO" id="GO:0016987">
    <property type="term" value="F:sigma factor activity"/>
    <property type="evidence" value="ECO:0007669"/>
    <property type="project" value="UniProtKB-KW"/>
</dbReference>
<keyword evidence="4" id="KW-0238">DNA-binding</keyword>
<keyword evidence="3" id="KW-0731">Sigma factor</keyword>
<dbReference type="SUPFAM" id="SSF88659">
    <property type="entry name" value="Sigma3 and sigma4 domains of RNA polymerase sigma factors"/>
    <property type="match status" value="1"/>
</dbReference>
<feature type="transmembrane region" description="Helical" evidence="6">
    <location>
        <begin position="278"/>
        <end position="298"/>
    </location>
</feature>
<dbReference type="InterPro" id="IPR014284">
    <property type="entry name" value="RNA_pol_sigma-70_dom"/>
</dbReference>
<name>A0A1I0ZKW2_9FIRM</name>
<dbReference type="NCBIfam" id="TIGR02937">
    <property type="entry name" value="sigma70-ECF"/>
    <property type="match status" value="1"/>
</dbReference>
<evidence type="ECO:0000256" key="5">
    <source>
        <dbReference type="ARBA" id="ARBA00023163"/>
    </source>
</evidence>
<dbReference type="STRING" id="1120918.SAMN05216249_11617"/>
<dbReference type="InterPro" id="IPR007630">
    <property type="entry name" value="RNA_pol_sigma70_r4"/>
</dbReference>
<proteinExistence type="inferred from homology"/>
<reference evidence="8 9" key="1">
    <citation type="submission" date="2016-10" db="EMBL/GenBank/DDBJ databases">
        <authorList>
            <person name="de Groot N.N."/>
        </authorList>
    </citation>
    <scope>NUCLEOTIDE SEQUENCE [LARGE SCALE GENOMIC DNA]</scope>
    <source>
        <strain evidence="8 9">DSM 5522</strain>
    </source>
</reference>
<evidence type="ECO:0000313" key="8">
    <source>
        <dbReference type="EMBL" id="SFB26419.1"/>
    </source>
</evidence>
<keyword evidence="9" id="KW-1185">Reference proteome</keyword>
<dbReference type="Gene3D" id="1.10.1740.10">
    <property type="match status" value="1"/>
</dbReference>
<dbReference type="InterPro" id="IPR039425">
    <property type="entry name" value="RNA_pol_sigma-70-like"/>
</dbReference>